<protein>
    <submittedName>
        <fullName evidence="4">Peptidase A24A prepilin type IV</fullName>
    </submittedName>
</protein>
<dbReference type="RefSeq" id="WP_068172653.1">
    <property type="nucleotide sequence ID" value="NZ_AOGK01000003.1"/>
</dbReference>
<feature type="domain" description="Prepilin type IV endopeptidase peptidase" evidence="3">
    <location>
        <begin position="17"/>
        <end position="133"/>
    </location>
</feature>
<keyword evidence="2" id="KW-1133">Transmembrane helix</keyword>
<sequence>MNIGMAPGDWQVLGLGLLALCLALAALSDGRQRRIPNALVLATLLVGLLLNALGPQPFRDNQGLFSLYPGALGWGASVLGALVALVVFLPFHALRALGAGDVKLFAAVGAFAGPAASVNLALWVLLAGGLLALARMAMARNTRLVMRNTLAALGQMLPGSVGSFDARTQTAWRMPYAVAIALGVAAHAAWLFSGHAPILHF</sequence>
<evidence type="ECO:0000256" key="1">
    <source>
        <dbReference type="ARBA" id="ARBA00005801"/>
    </source>
</evidence>
<evidence type="ECO:0000313" key="4">
    <source>
        <dbReference type="EMBL" id="MDG5974633.1"/>
    </source>
</evidence>
<name>A0A9X4NNK6_9BURK</name>
<feature type="transmembrane region" description="Helical" evidence="2">
    <location>
        <begin position="111"/>
        <end position="134"/>
    </location>
</feature>
<dbReference type="OrthoDB" id="5508079at2"/>
<feature type="transmembrane region" description="Helical" evidence="2">
    <location>
        <begin position="174"/>
        <end position="192"/>
    </location>
</feature>
<gene>
    <name evidence="4" type="ORF">H010_05172</name>
</gene>
<keyword evidence="5" id="KW-1185">Reference proteome</keyword>
<feature type="transmembrane region" description="Helical" evidence="2">
    <location>
        <begin position="35"/>
        <end position="53"/>
    </location>
</feature>
<dbReference type="InterPro" id="IPR000045">
    <property type="entry name" value="Prepilin_IV_endopep_pep"/>
</dbReference>
<dbReference type="InterPro" id="IPR050882">
    <property type="entry name" value="Prepilin_peptidase/N-MTase"/>
</dbReference>
<comment type="caution">
    <text evidence="4">The sequence shown here is derived from an EMBL/GenBank/DDBJ whole genome shotgun (WGS) entry which is preliminary data.</text>
</comment>
<dbReference type="PANTHER" id="PTHR30487:SF0">
    <property type="entry name" value="PREPILIN LEADER PEPTIDASE_N-METHYLTRANSFERASE-RELATED"/>
    <property type="match status" value="1"/>
</dbReference>
<evidence type="ECO:0000256" key="2">
    <source>
        <dbReference type="SAM" id="Phobius"/>
    </source>
</evidence>
<dbReference type="Gene3D" id="1.20.120.1220">
    <property type="match status" value="1"/>
</dbReference>
<dbReference type="PANTHER" id="PTHR30487">
    <property type="entry name" value="TYPE 4 PREPILIN-LIKE PROTEINS LEADER PEPTIDE-PROCESSING ENZYME"/>
    <property type="match status" value="1"/>
</dbReference>
<evidence type="ECO:0000259" key="3">
    <source>
        <dbReference type="Pfam" id="PF01478"/>
    </source>
</evidence>
<evidence type="ECO:0000313" key="5">
    <source>
        <dbReference type="Proteomes" id="UP001152876"/>
    </source>
</evidence>
<reference evidence="4" key="1">
    <citation type="submission" date="2013-01" db="EMBL/GenBank/DDBJ databases">
        <title>Genome draft of Hydrogenophaga taeniospiralis 2K1.</title>
        <authorList>
            <person name="Gomila M."/>
            <person name="Lalucat J."/>
        </authorList>
    </citation>
    <scope>NUCLEOTIDE SEQUENCE</scope>
    <source>
        <strain evidence="4">CCUG 15921</strain>
    </source>
</reference>
<dbReference type="GO" id="GO:0004190">
    <property type="term" value="F:aspartic-type endopeptidase activity"/>
    <property type="evidence" value="ECO:0007669"/>
    <property type="project" value="InterPro"/>
</dbReference>
<proteinExistence type="inferred from homology"/>
<dbReference type="AlphaFoldDB" id="A0A9X4NNK6"/>
<organism evidence="4 5">
    <name type="scientific">Hydrogenophaga taeniospiralis CCUG 15921</name>
    <dbReference type="NCBI Taxonomy" id="1281780"/>
    <lineage>
        <taxon>Bacteria</taxon>
        <taxon>Pseudomonadati</taxon>
        <taxon>Pseudomonadota</taxon>
        <taxon>Betaproteobacteria</taxon>
        <taxon>Burkholderiales</taxon>
        <taxon>Comamonadaceae</taxon>
        <taxon>Hydrogenophaga</taxon>
    </lineage>
</organism>
<comment type="similarity">
    <text evidence="1">Belongs to the peptidase A24 family.</text>
</comment>
<dbReference type="Proteomes" id="UP001152876">
    <property type="component" value="Unassembled WGS sequence"/>
</dbReference>
<keyword evidence="2" id="KW-0812">Transmembrane</keyword>
<feature type="transmembrane region" description="Helical" evidence="2">
    <location>
        <begin position="65"/>
        <end position="91"/>
    </location>
</feature>
<accession>A0A9X4NNK6</accession>
<dbReference type="EMBL" id="AOGK01000003">
    <property type="protein sequence ID" value="MDG5974633.1"/>
    <property type="molecule type" value="Genomic_DNA"/>
</dbReference>
<dbReference type="GO" id="GO:0005886">
    <property type="term" value="C:plasma membrane"/>
    <property type="evidence" value="ECO:0007669"/>
    <property type="project" value="TreeGrafter"/>
</dbReference>
<keyword evidence="2" id="KW-0472">Membrane</keyword>
<dbReference type="GO" id="GO:0006465">
    <property type="term" value="P:signal peptide processing"/>
    <property type="evidence" value="ECO:0007669"/>
    <property type="project" value="TreeGrafter"/>
</dbReference>
<dbReference type="Pfam" id="PF01478">
    <property type="entry name" value="Peptidase_A24"/>
    <property type="match status" value="1"/>
</dbReference>